<comment type="caution">
    <text evidence="1">The sequence shown here is derived from an EMBL/GenBank/DDBJ whole genome shotgun (WGS) entry which is preliminary data.</text>
</comment>
<protein>
    <submittedName>
        <fullName evidence="1">Uncharacterized protein</fullName>
    </submittedName>
</protein>
<name>A0AAD4XIW5_9MAGN</name>
<gene>
    <name evidence="1" type="ORF">MKW98_021527</name>
</gene>
<evidence type="ECO:0000313" key="1">
    <source>
        <dbReference type="EMBL" id="KAI3917765.1"/>
    </source>
</evidence>
<proteinExistence type="predicted"/>
<accession>A0AAD4XIW5</accession>
<reference evidence="1" key="1">
    <citation type="submission" date="2022-04" db="EMBL/GenBank/DDBJ databases">
        <title>A functionally conserved STORR gene fusion in Papaver species that diverged 16.8 million years ago.</title>
        <authorList>
            <person name="Catania T."/>
        </authorList>
    </citation>
    <scope>NUCLEOTIDE SEQUENCE</scope>
    <source>
        <strain evidence="1">S-188037</strain>
    </source>
</reference>
<organism evidence="1 2">
    <name type="scientific">Papaver atlanticum</name>
    <dbReference type="NCBI Taxonomy" id="357466"/>
    <lineage>
        <taxon>Eukaryota</taxon>
        <taxon>Viridiplantae</taxon>
        <taxon>Streptophyta</taxon>
        <taxon>Embryophyta</taxon>
        <taxon>Tracheophyta</taxon>
        <taxon>Spermatophyta</taxon>
        <taxon>Magnoliopsida</taxon>
        <taxon>Ranunculales</taxon>
        <taxon>Papaveraceae</taxon>
        <taxon>Papaveroideae</taxon>
        <taxon>Papaver</taxon>
    </lineage>
</organism>
<keyword evidence="2" id="KW-1185">Reference proteome</keyword>
<dbReference type="EMBL" id="JAJJMB010008983">
    <property type="protein sequence ID" value="KAI3917765.1"/>
    <property type="molecule type" value="Genomic_DNA"/>
</dbReference>
<sequence>MGLWYRRKQLSLNCQNGQLVPEALKLIEKMKDCTGQFRISGTVYGQSYQVTSIHNSVFQIDLINKTCSC</sequence>
<dbReference type="AlphaFoldDB" id="A0AAD4XIW5"/>
<feature type="non-terminal residue" evidence="1">
    <location>
        <position position="69"/>
    </location>
</feature>
<dbReference type="Proteomes" id="UP001202328">
    <property type="component" value="Unassembled WGS sequence"/>
</dbReference>
<evidence type="ECO:0000313" key="2">
    <source>
        <dbReference type="Proteomes" id="UP001202328"/>
    </source>
</evidence>